<keyword evidence="2" id="KW-1185">Reference proteome</keyword>
<evidence type="ECO:0000313" key="2">
    <source>
        <dbReference type="Proteomes" id="UP000032544"/>
    </source>
</evidence>
<dbReference type="Pfam" id="PF09719">
    <property type="entry name" value="C_GCAxxG_C_C"/>
    <property type="match status" value="2"/>
</dbReference>
<dbReference type="RefSeq" id="WP_045033394.1">
    <property type="nucleotide sequence ID" value="NZ_JRHC01000007.1"/>
</dbReference>
<organism evidence="1 2">
    <name type="scientific">Draconibacterium sediminis</name>
    <dbReference type="NCBI Taxonomy" id="1544798"/>
    <lineage>
        <taxon>Bacteria</taxon>
        <taxon>Pseudomonadati</taxon>
        <taxon>Bacteroidota</taxon>
        <taxon>Bacteroidia</taxon>
        <taxon>Marinilabiliales</taxon>
        <taxon>Prolixibacteraceae</taxon>
        <taxon>Draconibacterium</taxon>
    </lineage>
</organism>
<protein>
    <recommendedName>
        <fullName evidence="3">C_GCAxxG_C_C family protein</fullName>
    </recommendedName>
</protein>
<evidence type="ECO:0000313" key="1">
    <source>
        <dbReference type="EMBL" id="KJF42069.1"/>
    </source>
</evidence>
<gene>
    <name evidence="1" type="ORF">LH29_22605</name>
</gene>
<sequence length="276" mass="29334">MKNTCSTRKEARSLLFKLGCTGALFAVVNKNFGQRDSEVEKATGPLCGGILQEGHQCGMLWGAALAAGAEANRRTKDPNAATSLAISTARDLVDSFNQRKSSVNCRDITNCNQKSVLGQIKFFISGKPLNCARLIGRWAPEAVTTAERSLALTPESSDMPIVSCASIVAEKMGADKEKAMMLAGFAGGIGLSGNACGALGAAVYLGAEKWFRENPGEVRFIVPGVEQKMLDFLMENRGEVHCSKICGKTFATAEEHSEYIRNGGCSKLLNVLSGTG</sequence>
<evidence type="ECO:0008006" key="3">
    <source>
        <dbReference type="Google" id="ProtNLM"/>
    </source>
</evidence>
<name>A0A0D8J5M2_9BACT</name>
<dbReference type="AlphaFoldDB" id="A0A0D8J5M2"/>
<reference evidence="1 2" key="1">
    <citation type="submission" date="2014-09" db="EMBL/GenBank/DDBJ databases">
        <title>Draft Genome Sequence of Draconibacterium sp. JN14CK-3.</title>
        <authorList>
            <person name="Dong C."/>
            <person name="Lai Q."/>
            <person name="Shao Z."/>
        </authorList>
    </citation>
    <scope>NUCLEOTIDE SEQUENCE [LARGE SCALE GENOMIC DNA]</scope>
    <source>
        <strain evidence="1 2">JN14CK-3</strain>
    </source>
</reference>
<dbReference type="Proteomes" id="UP000032544">
    <property type="component" value="Unassembled WGS sequence"/>
</dbReference>
<comment type="caution">
    <text evidence="1">The sequence shown here is derived from an EMBL/GenBank/DDBJ whole genome shotgun (WGS) entry which is preliminary data.</text>
</comment>
<accession>A0A0D8J5M2</accession>
<dbReference type="InterPro" id="IPR010181">
    <property type="entry name" value="CGCAxxGCC_motif"/>
</dbReference>
<proteinExistence type="predicted"/>
<dbReference type="EMBL" id="JRHC01000007">
    <property type="protein sequence ID" value="KJF42069.1"/>
    <property type="molecule type" value="Genomic_DNA"/>
</dbReference>